<dbReference type="Pfam" id="PF00617">
    <property type="entry name" value="RasGEF"/>
    <property type="match status" value="1"/>
</dbReference>
<feature type="region of interest" description="Disordered" evidence="4">
    <location>
        <begin position="1"/>
        <end position="203"/>
    </location>
</feature>
<dbReference type="SMART" id="SM00324">
    <property type="entry name" value="RhoGAP"/>
    <property type="match status" value="1"/>
</dbReference>
<feature type="compositionally biased region" description="Low complexity" evidence="4">
    <location>
        <begin position="88"/>
        <end position="99"/>
    </location>
</feature>
<dbReference type="Gene3D" id="1.10.555.10">
    <property type="entry name" value="Rho GTPase activation protein"/>
    <property type="match status" value="1"/>
</dbReference>
<dbReference type="RefSeq" id="XP_056081740.1">
    <property type="nucleotide sequence ID" value="XM_056222005.1"/>
</dbReference>
<dbReference type="GO" id="GO:0005096">
    <property type="term" value="F:GTPase activator activity"/>
    <property type="evidence" value="ECO:0007669"/>
    <property type="project" value="UniProtKB-KW"/>
</dbReference>
<evidence type="ECO:0000313" key="8">
    <source>
        <dbReference type="EMBL" id="CAI4038625.1"/>
    </source>
</evidence>
<evidence type="ECO:0000256" key="1">
    <source>
        <dbReference type="ARBA" id="ARBA00022468"/>
    </source>
</evidence>
<dbReference type="Gene3D" id="1.20.870.10">
    <property type="entry name" value="Son of sevenless (SoS) protein Chain: S domain 1"/>
    <property type="match status" value="1"/>
</dbReference>
<feature type="compositionally biased region" description="Low complexity" evidence="4">
    <location>
        <begin position="241"/>
        <end position="254"/>
    </location>
</feature>
<name>A0AA35NHW1_SACMI</name>
<evidence type="ECO:0000256" key="2">
    <source>
        <dbReference type="PROSITE-ProRule" id="PRU00168"/>
    </source>
</evidence>
<dbReference type="SUPFAM" id="SSF48366">
    <property type="entry name" value="Ras GEF"/>
    <property type="match status" value="2"/>
</dbReference>
<dbReference type="FunFam" id="1.10.840.10:FF:000023">
    <property type="entry name" value="Rho GTPase-activating protein"/>
    <property type="match status" value="1"/>
</dbReference>
<keyword evidence="2" id="KW-0344">Guanine-nucleotide releasing factor</keyword>
<dbReference type="GO" id="GO:0007264">
    <property type="term" value="P:small GTPase-mediated signal transduction"/>
    <property type="evidence" value="ECO:0007669"/>
    <property type="project" value="InterPro"/>
</dbReference>
<dbReference type="Pfam" id="PF00620">
    <property type="entry name" value="RhoGAP"/>
    <property type="match status" value="1"/>
</dbReference>
<dbReference type="InterPro" id="IPR000651">
    <property type="entry name" value="Ras-like_Gua-exchang_fac_N"/>
</dbReference>
<feature type="domain" description="N-terminal Ras-GEF" evidence="6">
    <location>
        <begin position="1112"/>
        <end position="1284"/>
    </location>
</feature>
<gene>
    <name evidence="8" type="primary">SMKI05G2380</name>
    <name evidence="8" type="ORF">SMKI_05G2380</name>
</gene>
<organism evidence="8 9">
    <name type="scientific">Saccharomyces mikatae IFO 1815</name>
    <dbReference type="NCBI Taxonomy" id="226126"/>
    <lineage>
        <taxon>Eukaryota</taxon>
        <taxon>Fungi</taxon>
        <taxon>Dikarya</taxon>
        <taxon>Ascomycota</taxon>
        <taxon>Saccharomycotina</taxon>
        <taxon>Saccharomycetes</taxon>
        <taxon>Saccharomycetales</taxon>
        <taxon>Saccharomycetaceae</taxon>
        <taxon>Saccharomyces</taxon>
    </lineage>
</organism>
<dbReference type="SUPFAM" id="SSF48350">
    <property type="entry name" value="GTPase activation domain, GAP"/>
    <property type="match status" value="1"/>
</dbReference>
<dbReference type="InterPro" id="IPR000198">
    <property type="entry name" value="RhoGAP_dom"/>
</dbReference>
<proteinExistence type="predicted"/>
<feature type="compositionally biased region" description="Low complexity" evidence="4">
    <location>
        <begin position="12"/>
        <end position="53"/>
    </location>
</feature>
<dbReference type="CDD" id="cd00159">
    <property type="entry name" value="RhoGAP"/>
    <property type="match status" value="1"/>
</dbReference>
<dbReference type="SMART" id="SM00147">
    <property type="entry name" value="RasGEF"/>
    <property type="match status" value="1"/>
</dbReference>
<dbReference type="GO" id="GO:0007010">
    <property type="term" value="P:cytoskeleton organization"/>
    <property type="evidence" value="ECO:0007669"/>
    <property type="project" value="UniProtKB-ARBA"/>
</dbReference>
<keyword evidence="9" id="KW-1185">Reference proteome</keyword>
<evidence type="ECO:0000259" key="6">
    <source>
        <dbReference type="PROSITE" id="PS50212"/>
    </source>
</evidence>
<dbReference type="Pfam" id="PF00618">
    <property type="entry name" value="RasGEF_N"/>
    <property type="match status" value="1"/>
</dbReference>
<dbReference type="CDD" id="cd06224">
    <property type="entry name" value="REM"/>
    <property type="match status" value="1"/>
</dbReference>
<dbReference type="GeneID" id="80917836"/>
<keyword evidence="3" id="KW-0175">Coiled coil</keyword>
<feature type="compositionally biased region" description="Polar residues" evidence="4">
    <location>
        <begin position="107"/>
        <end position="119"/>
    </location>
</feature>
<dbReference type="InterPro" id="IPR050729">
    <property type="entry name" value="Rho-GAP"/>
</dbReference>
<accession>A0AA35NHW1</accession>
<dbReference type="Proteomes" id="UP001161438">
    <property type="component" value="Chromosome 5"/>
</dbReference>
<dbReference type="InterPro" id="IPR008936">
    <property type="entry name" value="Rho_GTPase_activation_prot"/>
</dbReference>
<feature type="domain" description="Rho-GAP" evidence="7">
    <location>
        <begin position="1960"/>
        <end position="2158"/>
    </location>
</feature>
<dbReference type="EMBL" id="OX365761">
    <property type="protein sequence ID" value="CAI4038625.1"/>
    <property type="molecule type" value="Genomic_DNA"/>
</dbReference>
<dbReference type="PANTHER" id="PTHR23176">
    <property type="entry name" value="RHO/RAC/CDC GTPASE-ACTIVATING PROTEIN"/>
    <property type="match status" value="1"/>
</dbReference>
<dbReference type="InterPro" id="IPR001895">
    <property type="entry name" value="RASGEF_cat_dom"/>
</dbReference>
<evidence type="ECO:0000259" key="5">
    <source>
        <dbReference type="PROSITE" id="PS50009"/>
    </source>
</evidence>
<feature type="compositionally biased region" description="Low complexity" evidence="4">
    <location>
        <begin position="272"/>
        <end position="295"/>
    </location>
</feature>
<dbReference type="GO" id="GO:0005933">
    <property type="term" value="C:cellular bud"/>
    <property type="evidence" value="ECO:0007669"/>
    <property type="project" value="UniProtKB-ARBA"/>
</dbReference>
<dbReference type="PROSITE" id="PS50238">
    <property type="entry name" value="RHOGAP"/>
    <property type="match status" value="1"/>
</dbReference>
<feature type="domain" description="Ras-GEF" evidence="5">
    <location>
        <begin position="586"/>
        <end position="853"/>
    </location>
</feature>
<dbReference type="FunFam" id="1.10.555.10:FF:000075">
    <property type="entry name" value="Rho GTPase-activating protein"/>
    <property type="match status" value="1"/>
</dbReference>
<dbReference type="GO" id="GO:0005085">
    <property type="term" value="F:guanyl-nucleotide exchange factor activity"/>
    <property type="evidence" value="ECO:0007669"/>
    <property type="project" value="UniProtKB-KW"/>
</dbReference>
<feature type="compositionally biased region" description="Low complexity" evidence="4">
    <location>
        <begin position="1805"/>
        <end position="1821"/>
    </location>
</feature>
<evidence type="ECO:0000259" key="7">
    <source>
        <dbReference type="PROSITE" id="PS50238"/>
    </source>
</evidence>
<feature type="compositionally biased region" description="Low complexity" evidence="4">
    <location>
        <begin position="163"/>
        <end position="178"/>
    </location>
</feature>
<feature type="compositionally biased region" description="Low complexity" evidence="4">
    <location>
        <begin position="1785"/>
        <end position="1797"/>
    </location>
</feature>
<dbReference type="SMART" id="SM00229">
    <property type="entry name" value="RasGEFN"/>
    <property type="match status" value="1"/>
</dbReference>
<reference evidence="8" key="1">
    <citation type="submission" date="2022-10" db="EMBL/GenBank/DDBJ databases">
        <authorList>
            <person name="Byrne P K."/>
        </authorList>
    </citation>
    <scope>NUCLEOTIDE SEQUENCE</scope>
    <source>
        <strain evidence="8">IFO1815</strain>
    </source>
</reference>
<dbReference type="Gene3D" id="1.10.840.10">
    <property type="entry name" value="Ras guanine-nucleotide exchange factors catalytic domain"/>
    <property type="match status" value="1"/>
</dbReference>
<sequence length="2160" mass="244371">MKGLLWSKNRKSSSTSTTSGSTSTSQKTTSTSTASSLSSPSSSSQTIRNSTSSAPQYMHSHHHHGQGHGYYKGEDSNRDKRKSSVFASSKQYTSTSSSQVNLGVYHSDTNARSSRSIASTLKDDSPSIYSEEDASNSSSQKSYAQDEASMAHKKSTHSKDMALPSRSSSLSPPQSRSSNGTAFERSLNSAGNSNSNNNGNEVEPRQRNVIHLSSDNYDTTVFKTGWVNKSHGQTVATNYNSSMTAPTSTSTSSSQNLRNDAYSRNRESRFYGNDSSSSKNDDNTNSSTISNGNDIASTRSSMALDPQMLVPDYRLYRAQLKGCVLNLYKSGLNSNVKFFDPSLPASNNNIANENHQQKKQQTNLHAQAEAQLQRQSSDQVGEPITLELKYLSEVYPHPDLKLDNEGKIISGTIESLCHAVLFYSGSKHSGIPSEKSLSKTHRTVINLLLMFPLIDQFIKFLKIFNQFGLSFTKNRSRLTNNSTQFYNISPAVDESMTQRLALATKTILDVFPGFLLDEPMLKAIISLLDTISLHNDEISNNLKIKIANKHNELMKLTAFSRSLSTATSSTHELEIILDPSYFLSLDIKTLADEVHQINLKFDKVWAPKFDYSLLYDSKFVNRRIISLNPLVFNNNQNVHFLGRLLVSHLFPTNPAFSKKVTPKVRAELLNKWVQIGCRFEHLGDMVSWLAVATIICSVPVLRSSSWKHVPDQSLKTIFKDWVPTIIQLERRQRTSKSTSSVFILAPPNLDDDFTRANVISYFGDLLIHADDLPSDAKFKYLEKKINRTKNAFHKWQQRLQAIDSARNKTNSSGNIGDNDSSTSVVYQLWKFHLSQSPLNIEGIMKLSLQHEPPTIDQKAYSTIGSQRSALVTGSYLPILFNELLPNYSLFPKNTLVGAASDAKLPPPRSSARLSKSLSISEPIMTSNSHTASPFTDEVLSASSDNNKVTGVGKIDGPVIKEMSSKQSNKQRLLKSVRDVFNIDMDVFHISDDLVFKSVYDNDGKSRPASMVIETPKRFSQHSSMLINNIATPNQKVRDSMDTAGRLSKTLENMDFFNNIGQVSDSLKESIIHVVLKSSSLEKIFDLLVLTTNIFSKLVDTKDLENYYYHQKQRSHSNRGPSDDNIGLLDYAFIRLTMDNDIFTETFFNTYKSFTTTTAVLENMAKRYVGAKSCSVSISKILGRNGDSKMKINEDSNLVSSSLYDQNFPVWDMKVIDDENVNLIYMAKIQIGAAEAILHLVKNHYSDFTDDLSSNSTLLDIIKIMEQEVSTEWPTRIANLKVQKGLPENFIIESENLLTVLTDLFHSTKSAYQKQLYRPIGVNRTQRRITDNLNYFNKFSFTDLNSIIDDPSFNDDMIRSFQKLRSTNYEDILEWIYQLDNFISKKVNLVSKKDWIVIFQELELLSKESLVSFFNYPLHFKSSKLINPGYLQLHEFEISNLFTWISTLIIKDNEGKDSLFFERLPQSIQLLIRLHMSLTTFFLMEISNVNRNSGERLITCKVILQILNYIRWKNGSLDLFDSEEDESPHAICPHIPAFIETAITHAIISPESRNYELSWIKASESLSDTTKETHNLRSISNILEKIDDIHIKRFIEIDDVFSKSCKNLCPCPGWFISRLLEISQFVPNMSITNSKLINFDKRRFVSNIVSNILDLIPNERELPFDFELAEENSSKKNTFGRILFNTFEDLDKAYRKRTKKVSESEAISEKFQERGIFNEVLVNEIEKIKREARKLEVLLDQEKTSKNSAALHQTVTKKNRKSVIITGTNGDNDHNYSPSKTAGQTSSLVSVMDSSNSARNRRDSRASFSTNRSSVVSNSSHNGVSKKIGGFFRRPFSIGGFNTSSSNYSLNSILSQEISSNKSILPSILPEVDPTQLHDLKPSYTLKTFEIKSIMEIINHRNIPAYYFAFKIVMQNGHEYLIQATGYNDLNEWMKMIKASKRFSFHSKKYKGKTHNKIFGVPLEDVCERENTLIPTIIVKLLEEIELRGLDEVGLYRIPGSIGSINALKNAFDEEGATDNSFTLEDDRWFEVNAIAGCFKMYLRELPDSLFSHAMVNDFTDLAIKYKAHAMANEEYKRIMNELLQKLPTCYYQTLKRIVFHLNKVHQHVANNKMDASNLAIVFSMSFINQEDLANSMGSRLGAVQTILQDFIKNPNDYFKQ</sequence>
<feature type="compositionally biased region" description="Polar residues" evidence="4">
    <location>
        <begin position="1764"/>
        <end position="1784"/>
    </location>
</feature>
<feature type="region of interest" description="Disordered" evidence="4">
    <location>
        <begin position="1764"/>
        <end position="1821"/>
    </location>
</feature>
<dbReference type="FunFam" id="1.20.870.10:FF:000022">
    <property type="entry name" value="Rho GTPase-activating protein"/>
    <property type="match status" value="1"/>
</dbReference>
<feature type="coiled-coil region" evidence="3">
    <location>
        <begin position="1717"/>
        <end position="1744"/>
    </location>
</feature>
<dbReference type="GO" id="GO:0005938">
    <property type="term" value="C:cell cortex"/>
    <property type="evidence" value="ECO:0007669"/>
    <property type="project" value="UniProtKB-ARBA"/>
</dbReference>
<evidence type="ECO:0000313" key="9">
    <source>
        <dbReference type="Proteomes" id="UP001161438"/>
    </source>
</evidence>
<dbReference type="PANTHER" id="PTHR23176:SF96">
    <property type="entry name" value="GTPASE-ACTIVATING PROTEIN BEM2_IPL2"/>
    <property type="match status" value="1"/>
</dbReference>
<feature type="region of interest" description="Disordered" evidence="4">
    <location>
        <begin position="237"/>
        <end position="298"/>
    </location>
</feature>
<protein>
    <submittedName>
        <fullName evidence="8">Uncharacterized protein</fullName>
    </submittedName>
</protein>
<dbReference type="PROSITE" id="PS50009">
    <property type="entry name" value="RASGEF_CAT"/>
    <property type="match status" value="1"/>
</dbReference>
<feature type="compositionally biased region" description="Low complexity" evidence="4">
    <location>
        <begin position="188"/>
        <end position="200"/>
    </location>
</feature>
<dbReference type="InterPro" id="IPR036964">
    <property type="entry name" value="RASGEF_cat_dom_sf"/>
</dbReference>
<dbReference type="SUPFAM" id="SSF50729">
    <property type="entry name" value="PH domain-like"/>
    <property type="match status" value="1"/>
</dbReference>
<evidence type="ECO:0000256" key="3">
    <source>
        <dbReference type="SAM" id="Coils"/>
    </source>
</evidence>
<dbReference type="InterPro" id="IPR023578">
    <property type="entry name" value="Ras_GEF_dom_sf"/>
</dbReference>
<keyword evidence="1" id="KW-0343">GTPase activation</keyword>
<evidence type="ECO:0000256" key="4">
    <source>
        <dbReference type="SAM" id="MobiDB-lite"/>
    </source>
</evidence>
<dbReference type="PROSITE" id="PS50212">
    <property type="entry name" value="RASGEF_NTER"/>
    <property type="match status" value="1"/>
</dbReference>